<proteinExistence type="predicted"/>
<evidence type="ECO:0000313" key="4">
    <source>
        <dbReference type="EMBL" id="UOQ83433.1"/>
    </source>
</evidence>
<dbReference type="GO" id="GO:0008168">
    <property type="term" value="F:methyltransferase activity"/>
    <property type="evidence" value="ECO:0007669"/>
    <property type="project" value="UniProtKB-KW"/>
</dbReference>
<dbReference type="InterPro" id="IPR013216">
    <property type="entry name" value="Methyltransf_11"/>
</dbReference>
<evidence type="ECO:0000259" key="3">
    <source>
        <dbReference type="Pfam" id="PF08241"/>
    </source>
</evidence>
<dbReference type="InterPro" id="IPR050447">
    <property type="entry name" value="Erg6_SMT_methyltransf"/>
</dbReference>
<protein>
    <submittedName>
        <fullName evidence="4">Methyltransferase domain-containing protein</fullName>
    </submittedName>
</protein>
<evidence type="ECO:0000313" key="5">
    <source>
        <dbReference type="Proteomes" id="UP000831537"/>
    </source>
</evidence>
<keyword evidence="1" id="KW-0808">Transferase</keyword>
<dbReference type="PANTHER" id="PTHR44068:SF11">
    <property type="entry name" value="GERANYL DIPHOSPHATE 2-C-METHYLTRANSFERASE"/>
    <property type="match status" value="1"/>
</dbReference>
<feature type="domain" description="Methyltransferase type 11" evidence="3">
    <location>
        <begin position="51"/>
        <end position="147"/>
    </location>
</feature>
<sequence>MKINSSYQFDRFKPERMQSEGRRLTKNVESHSQTLMQLFLEKGLYEAQKVLDVGCGTGAMIDLFSNVLTDKIYYGVDNSSEILDIAKKQHERKEERVTFVQSNANHLPFSDNSFDFVYTRLVLMHNSNPNDIIREMIRVCKPGGVICAVEIDDGTQVFHPYGEELSKLINANIMYAHLNGTDRTIGRKLYSFFVNENSVSDVNIIIQTSDYSNKNRKNEEMPILLKFALGEDEGKRFVEQGLLTENERMELVSTFIPEFCSDPNRFESSSFMYAFGKKVD</sequence>
<reference evidence="4 5" key="1">
    <citation type="submission" date="2022-04" db="EMBL/GenBank/DDBJ databases">
        <title>Gracilibacillus sp. isolated from saltern.</title>
        <authorList>
            <person name="Won M."/>
            <person name="Lee C.-M."/>
            <person name="Woen H.-Y."/>
            <person name="Kwon S.-W."/>
        </authorList>
    </citation>
    <scope>NUCLEOTIDE SEQUENCE [LARGE SCALE GENOMIC DNA]</scope>
    <source>
        <strain evidence="4 5">SSPM10-3</strain>
    </source>
</reference>
<dbReference type="PANTHER" id="PTHR44068">
    <property type="entry name" value="ZGC:194242"/>
    <property type="match status" value="1"/>
</dbReference>
<dbReference type="SUPFAM" id="SSF53335">
    <property type="entry name" value="S-adenosyl-L-methionine-dependent methyltransferases"/>
    <property type="match status" value="1"/>
</dbReference>
<name>A0ABY4GGY5_9BACI</name>
<dbReference type="Proteomes" id="UP000831537">
    <property type="component" value="Chromosome"/>
</dbReference>
<keyword evidence="4" id="KW-0489">Methyltransferase</keyword>
<dbReference type="GO" id="GO:0032259">
    <property type="term" value="P:methylation"/>
    <property type="evidence" value="ECO:0007669"/>
    <property type="project" value="UniProtKB-KW"/>
</dbReference>
<gene>
    <name evidence="4" type="ORF">MUN87_11735</name>
</gene>
<feature type="coiled-coil region" evidence="2">
    <location>
        <begin position="76"/>
        <end position="103"/>
    </location>
</feature>
<dbReference type="Gene3D" id="3.40.50.150">
    <property type="entry name" value="Vaccinia Virus protein VP39"/>
    <property type="match status" value="1"/>
</dbReference>
<dbReference type="RefSeq" id="WP_244740320.1">
    <property type="nucleotide sequence ID" value="NZ_CP095071.1"/>
</dbReference>
<evidence type="ECO:0000256" key="1">
    <source>
        <dbReference type="ARBA" id="ARBA00022679"/>
    </source>
</evidence>
<evidence type="ECO:0000256" key="2">
    <source>
        <dbReference type="SAM" id="Coils"/>
    </source>
</evidence>
<dbReference type="EMBL" id="CP095071">
    <property type="protein sequence ID" value="UOQ83433.1"/>
    <property type="molecule type" value="Genomic_DNA"/>
</dbReference>
<dbReference type="InterPro" id="IPR029063">
    <property type="entry name" value="SAM-dependent_MTases_sf"/>
</dbReference>
<organism evidence="4 5">
    <name type="scientific">Gracilibacillus salinarum</name>
    <dbReference type="NCBI Taxonomy" id="2932255"/>
    <lineage>
        <taxon>Bacteria</taxon>
        <taxon>Bacillati</taxon>
        <taxon>Bacillota</taxon>
        <taxon>Bacilli</taxon>
        <taxon>Bacillales</taxon>
        <taxon>Bacillaceae</taxon>
        <taxon>Gracilibacillus</taxon>
    </lineage>
</organism>
<keyword evidence="5" id="KW-1185">Reference proteome</keyword>
<keyword evidence="2" id="KW-0175">Coiled coil</keyword>
<accession>A0ABY4GGY5</accession>
<dbReference type="Pfam" id="PF08241">
    <property type="entry name" value="Methyltransf_11"/>
    <property type="match status" value="1"/>
</dbReference>
<dbReference type="CDD" id="cd02440">
    <property type="entry name" value="AdoMet_MTases"/>
    <property type="match status" value="1"/>
</dbReference>